<reference evidence="2 3" key="1">
    <citation type="submission" date="2018-10" db="EMBL/GenBank/DDBJ databases">
        <title>Relationship between Morphology and Antimicrobial Activity in Streptomyces.</title>
        <authorList>
            <person name="Kang H.J."/>
            <person name="Kim S.B."/>
        </authorList>
    </citation>
    <scope>NUCLEOTIDE SEQUENCE [LARGE SCALE GENOMIC DNA]</scope>
    <source>
        <strain evidence="2 3">BH38</strain>
    </source>
</reference>
<gene>
    <name evidence="2" type="primary">mtcA2</name>
    <name evidence="2" type="ORF">DWB77_00257</name>
</gene>
<dbReference type="InterPro" id="IPR036874">
    <property type="entry name" value="Carbonic_anhydrase_sf"/>
</dbReference>
<organism evidence="2 3">
    <name type="scientific">Streptomyces hundungensis</name>
    <dbReference type="NCBI Taxonomy" id="1077946"/>
    <lineage>
        <taxon>Bacteria</taxon>
        <taxon>Bacillati</taxon>
        <taxon>Actinomycetota</taxon>
        <taxon>Actinomycetes</taxon>
        <taxon>Kitasatosporales</taxon>
        <taxon>Streptomycetaceae</taxon>
        <taxon>Streptomyces</taxon>
    </lineage>
</organism>
<evidence type="ECO:0000313" key="3">
    <source>
        <dbReference type="Proteomes" id="UP000271554"/>
    </source>
</evidence>
<keyword evidence="2" id="KW-0456">Lyase</keyword>
<dbReference type="Gene3D" id="3.40.1050.10">
    <property type="entry name" value="Carbonic anhydrase"/>
    <property type="match status" value="1"/>
</dbReference>
<name>A0A387HB10_9ACTN</name>
<feature type="region of interest" description="Disordered" evidence="1">
    <location>
        <begin position="132"/>
        <end position="167"/>
    </location>
</feature>
<evidence type="ECO:0000313" key="2">
    <source>
        <dbReference type="EMBL" id="AYG78150.1"/>
    </source>
</evidence>
<protein>
    <submittedName>
        <fullName evidence="2">Carbonic anhydrase 2</fullName>
        <ecNumber evidence="2">4.2.1.1</ecNumber>
    </submittedName>
</protein>
<dbReference type="EMBL" id="CP032698">
    <property type="protein sequence ID" value="AYG78150.1"/>
    <property type="molecule type" value="Genomic_DNA"/>
</dbReference>
<feature type="region of interest" description="Disordered" evidence="1">
    <location>
        <begin position="1"/>
        <end position="78"/>
    </location>
</feature>
<sequence length="257" mass="27591">MPPPWAPPSSRPAAPPSPPPPPRPHAPPPRMKRGAEQEGSQAFAFWSCDAPAPPGKPSSIPGSERAMAYASAPHPMRRCQPPRAAPAMLLSGNQRFVAGSAHHPNQDAARRTDLAPGQNPFAVLFGRGTRARGLPRRRGHPLCRGGGDHSGRLRARRHREGNAQRAGLTCRGDTQHEDFIAEHIRHSVSLPPDRSRVLADAVAAGSTAVVDPSYRVADGMDRLIPARGIEASAKSNLRGALQRIPYEAPYTAQVARR</sequence>
<dbReference type="EC" id="4.2.1.1" evidence="2"/>
<dbReference type="GO" id="GO:0004089">
    <property type="term" value="F:carbonate dehydratase activity"/>
    <property type="evidence" value="ECO:0007669"/>
    <property type="project" value="UniProtKB-EC"/>
</dbReference>
<accession>A0A387HB10</accession>
<feature type="compositionally biased region" description="Basic residues" evidence="1">
    <location>
        <begin position="132"/>
        <end position="141"/>
    </location>
</feature>
<dbReference type="Proteomes" id="UP000271554">
    <property type="component" value="Chromosome"/>
</dbReference>
<keyword evidence="3" id="KW-1185">Reference proteome</keyword>
<evidence type="ECO:0000256" key="1">
    <source>
        <dbReference type="SAM" id="MobiDB-lite"/>
    </source>
</evidence>
<dbReference type="KEGG" id="shun:DWB77_00257"/>
<feature type="compositionally biased region" description="Pro residues" evidence="1">
    <location>
        <begin position="1"/>
        <end position="29"/>
    </location>
</feature>
<proteinExistence type="predicted"/>
<dbReference type="AlphaFoldDB" id="A0A387HB10"/>
<dbReference type="GO" id="GO:0008270">
    <property type="term" value="F:zinc ion binding"/>
    <property type="evidence" value="ECO:0007669"/>
    <property type="project" value="InterPro"/>
</dbReference>